<name>A0A7G3PIQ8_9CAUD</name>
<keyword evidence="2" id="KW-1185">Reference proteome</keyword>
<organism evidence="1 2">
    <name type="scientific">Sphingomonas phage vB_StuS_MMDA13</name>
    <dbReference type="NCBI Taxonomy" id="2686378"/>
    <lineage>
        <taxon>Viruses</taxon>
        <taxon>Duplodnaviria</taxon>
        <taxon>Heunggongvirae</taxon>
        <taxon>Uroviricota</taxon>
        <taxon>Caudoviricetes</taxon>
        <taxon>Queuovirinae</taxon>
        <taxon>Torvergatavirus</taxon>
        <taxon>Torvergatavirus MMDA13</taxon>
    </lineage>
</organism>
<sequence>MPESISMDRRSEFRVKARKPKAALWLGCVVKSAEERVSKAQGMPYIKLTFENCPFVCVFSAYDMMAAERVAREYGVSMPVGINPGDMVNLDVRWRKTPDFARERFKNLGEYEARPKLELYSWLGVPDQVPAQIPVVMEREGNVSWATRWMRKIKEWF</sequence>
<protein>
    <submittedName>
        <fullName evidence="1">Uncharacterized protein</fullName>
    </submittedName>
</protein>
<proteinExistence type="predicted"/>
<dbReference type="Proteomes" id="UP000515820">
    <property type="component" value="Segment"/>
</dbReference>
<dbReference type="EMBL" id="MN820898">
    <property type="protein sequence ID" value="QHB80494.1"/>
    <property type="molecule type" value="Genomic_DNA"/>
</dbReference>
<evidence type="ECO:0000313" key="1">
    <source>
        <dbReference type="EMBL" id="QHB80494.1"/>
    </source>
</evidence>
<accession>A0A7G3PIQ8</accession>
<reference evidence="1 2" key="1">
    <citation type="journal article" date="2020" name="Viruses">
        <title>Characterization of vB_StuS_MMDA13, a Newly Discovered Bacteriophage Infecting the Agar-Degrading Species Sphingomonas turrisvirgatae.</title>
        <authorList>
            <person name="Marmo P."/>
            <person name="Thaller M.C."/>
            <person name="Di Lallo G."/>
            <person name="Henrici De Angelis L."/>
            <person name="Poerio N."/>
            <person name="De Santis F."/>
            <person name="Fraziano M."/>
            <person name="Migliore L."/>
            <person name="D'Andrea M.M."/>
        </authorList>
    </citation>
    <scope>NUCLEOTIDE SEQUENCE [LARGE SCALE GENOMIC DNA]</scope>
</reference>
<gene>
    <name evidence="1" type="ORF">MMDA13_gp61</name>
</gene>
<evidence type="ECO:0000313" key="2">
    <source>
        <dbReference type="Proteomes" id="UP000515820"/>
    </source>
</evidence>